<feature type="domain" description="B12-binding" evidence="6">
    <location>
        <begin position="5"/>
        <end position="143"/>
    </location>
</feature>
<dbReference type="SFLD" id="SFLDG01082">
    <property type="entry name" value="B12-binding_domain_containing"/>
    <property type="match status" value="1"/>
</dbReference>
<keyword evidence="4" id="KW-0408">Iron</keyword>
<dbReference type="SMART" id="SM00729">
    <property type="entry name" value="Elp3"/>
    <property type="match status" value="1"/>
</dbReference>
<dbReference type="Gene3D" id="3.80.30.20">
    <property type="entry name" value="tm_1862 like domain"/>
    <property type="match status" value="1"/>
</dbReference>
<evidence type="ECO:0000256" key="3">
    <source>
        <dbReference type="ARBA" id="ARBA00022723"/>
    </source>
</evidence>
<dbReference type="Gene3D" id="3.40.50.280">
    <property type="entry name" value="Cobalamin-binding domain"/>
    <property type="match status" value="1"/>
</dbReference>
<evidence type="ECO:0000313" key="9">
    <source>
        <dbReference type="Proteomes" id="UP000705867"/>
    </source>
</evidence>
<sequence length="482" mass="54677">MPEKKPEITFISPYEDITAYSVRLLSSVLREKGYPTRIVFAPSVLEEGGSGQESLEKLAAEIRRVAAGSSLIGFSFFSCHLPFVAALSREVKKRMSTPVIWGGKHITAQPEDAAGYADLVCIGEGEISLTALLLAIEKGEEAASVAGIWPVRGEGVTKGTPSPLVQDLDSLPLPDFSMEGHYVWDSRTLVELDTALMEEQIRKSCRDKALYYQTMASRGCSYSCSYCYHFKDLYAGQRYLRNRGHAKVIGEIRSMLEKFPFFEEVCLSDDNFFSLGEEQIREFAALYRKEIGKPLRCLAYPHEISRRKLEILTEAGLREIQVGIQTGSKRTLKLYRRGPSPERVLEAVTILNEFKDTLMPYYDFIIDNPYEEREDVLETLRLITRFPRPYRLNVFSLTFFPGTELHGKALRDGRITDSTKTWQFSGKSYVNFLFLYIFTRPFPTWLTGLLLSRPAVALLDNKPAVSLLYSLKGLLKTVVRRK</sequence>
<dbReference type="InterPro" id="IPR006158">
    <property type="entry name" value="Cobalamin-bd"/>
</dbReference>
<dbReference type="InterPro" id="IPR058240">
    <property type="entry name" value="rSAM_sf"/>
</dbReference>
<dbReference type="PROSITE" id="PS51332">
    <property type="entry name" value="B12_BINDING"/>
    <property type="match status" value="1"/>
</dbReference>
<dbReference type="Pfam" id="PF04055">
    <property type="entry name" value="Radical_SAM"/>
    <property type="match status" value="1"/>
</dbReference>
<feature type="domain" description="Radical SAM core" evidence="7">
    <location>
        <begin position="204"/>
        <end position="431"/>
    </location>
</feature>
<name>A0A953LZZ1_9BACT</name>
<reference evidence="8" key="1">
    <citation type="journal article" date="2021" name="bioRxiv">
        <title>Unraveling nitrogen, sulfur and carbon metabolic pathways and microbial community transcriptional responses to substrate deprivation and toxicity stresses in a bioreactor mimicking anoxic brackish coastal sediment conditions.</title>
        <authorList>
            <person name="Martins P.D."/>
            <person name="Echeveste M.J."/>
            <person name="Arshad A."/>
            <person name="Kurth J."/>
            <person name="Ouboter H."/>
            <person name="Jetten M.S.M."/>
            <person name="Welte C.U."/>
        </authorList>
    </citation>
    <scope>NUCLEOTIDE SEQUENCE</scope>
    <source>
        <strain evidence="8">MAG_39</strain>
    </source>
</reference>
<dbReference type="SFLD" id="SFLDS00029">
    <property type="entry name" value="Radical_SAM"/>
    <property type="match status" value="1"/>
</dbReference>
<keyword evidence="2" id="KW-0949">S-adenosyl-L-methionine</keyword>
<organism evidence="8 9">
    <name type="scientific">Candidatus Nitrobium versatile</name>
    <dbReference type="NCBI Taxonomy" id="2884831"/>
    <lineage>
        <taxon>Bacteria</taxon>
        <taxon>Pseudomonadati</taxon>
        <taxon>Nitrospirota</taxon>
        <taxon>Nitrospiria</taxon>
        <taxon>Nitrospirales</taxon>
        <taxon>Nitrospiraceae</taxon>
        <taxon>Candidatus Nitrobium</taxon>
    </lineage>
</organism>
<comment type="caution">
    <text evidence="8">The sequence shown here is derived from an EMBL/GenBank/DDBJ whole genome shotgun (WGS) entry which is preliminary data.</text>
</comment>
<evidence type="ECO:0000259" key="7">
    <source>
        <dbReference type="PROSITE" id="PS51918"/>
    </source>
</evidence>
<dbReference type="GO" id="GO:0051536">
    <property type="term" value="F:iron-sulfur cluster binding"/>
    <property type="evidence" value="ECO:0007669"/>
    <property type="project" value="UniProtKB-KW"/>
</dbReference>
<dbReference type="GO" id="GO:0046872">
    <property type="term" value="F:metal ion binding"/>
    <property type="evidence" value="ECO:0007669"/>
    <property type="project" value="UniProtKB-KW"/>
</dbReference>
<evidence type="ECO:0000259" key="6">
    <source>
        <dbReference type="PROSITE" id="PS51332"/>
    </source>
</evidence>
<dbReference type="InterPro" id="IPR007197">
    <property type="entry name" value="rSAM"/>
</dbReference>
<accession>A0A953LZZ1</accession>
<comment type="cofactor">
    <cofactor evidence="1">
        <name>[4Fe-4S] cluster</name>
        <dbReference type="ChEBI" id="CHEBI:49883"/>
    </cofactor>
</comment>
<dbReference type="GO" id="GO:0003824">
    <property type="term" value="F:catalytic activity"/>
    <property type="evidence" value="ECO:0007669"/>
    <property type="project" value="InterPro"/>
</dbReference>
<evidence type="ECO:0000313" key="8">
    <source>
        <dbReference type="EMBL" id="MBZ0156214.1"/>
    </source>
</evidence>
<evidence type="ECO:0000256" key="1">
    <source>
        <dbReference type="ARBA" id="ARBA00001966"/>
    </source>
</evidence>
<evidence type="ECO:0000256" key="4">
    <source>
        <dbReference type="ARBA" id="ARBA00023004"/>
    </source>
</evidence>
<dbReference type="AlphaFoldDB" id="A0A953LZZ1"/>
<dbReference type="PANTHER" id="PTHR43409">
    <property type="entry name" value="ANAEROBIC MAGNESIUM-PROTOPORPHYRIN IX MONOMETHYL ESTER CYCLASE-RELATED"/>
    <property type="match status" value="1"/>
</dbReference>
<dbReference type="PROSITE" id="PS51918">
    <property type="entry name" value="RADICAL_SAM"/>
    <property type="match status" value="1"/>
</dbReference>
<dbReference type="Pfam" id="PF02310">
    <property type="entry name" value="B12-binding"/>
    <property type="match status" value="1"/>
</dbReference>
<keyword evidence="3" id="KW-0479">Metal-binding</keyword>
<gene>
    <name evidence="8" type="ORF">K8I29_08405</name>
</gene>
<proteinExistence type="predicted"/>
<keyword evidence="5" id="KW-0411">Iron-sulfur</keyword>
<protein>
    <submittedName>
        <fullName evidence="8">B12-binding domain-containing radical SAM protein</fullName>
    </submittedName>
</protein>
<dbReference type="SUPFAM" id="SSF102114">
    <property type="entry name" value="Radical SAM enzymes"/>
    <property type="match status" value="1"/>
</dbReference>
<dbReference type="InterPro" id="IPR023404">
    <property type="entry name" value="rSAM_horseshoe"/>
</dbReference>
<reference evidence="8" key="2">
    <citation type="submission" date="2021-08" db="EMBL/GenBank/DDBJ databases">
        <authorList>
            <person name="Dalcin Martins P."/>
        </authorList>
    </citation>
    <scope>NUCLEOTIDE SEQUENCE</scope>
    <source>
        <strain evidence="8">MAG_39</strain>
    </source>
</reference>
<dbReference type="CDD" id="cd01335">
    <property type="entry name" value="Radical_SAM"/>
    <property type="match status" value="1"/>
</dbReference>
<dbReference type="GO" id="GO:0031419">
    <property type="term" value="F:cobalamin binding"/>
    <property type="evidence" value="ECO:0007669"/>
    <property type="project" value="InterPro"/>
</dbReference>
<dbReference type="InterPro" id="IPR051198">
    <property type="entry name" value="BchE-like"/>
</dbReference>
<dbReference type="EMBL" id="JAIOIV010000072">
    <property type="protein sequence ID" value="MBZ0156214.1"/>
    <property type="molecule type" value="Genomic_DNA"/>
</dbReference>
<dbReference type="InterPro" id="IPR006638">
    <property type="entry name" value="Elp3/MiaA/NifB-like_rSAM"/>
</dbReference>
<evidence type="ECO:0000256" key="5">
    <source>
        <dbReference type="ARBA" id="ARBA00023014"/>
    </source>
</evidence>
<evidence type="ECO:0000256" key="2">
    <source>
        <dbReference type="ARBA" id="ARBA00022691"/>
    </source>
</evidence>
<dbReference type="Proteomes" id="UP000705867">
    <property type="component" value="Unassembled WGS sequence"/>
</dbReference>